<keyword evidence="4" id="KW-1185">Reference proteome</keyword>
<dbReference type="RefSeq" id="XP_641662.1">
    <property type="nucleotide sequence ID" value="XM_636570.1"/>
</dbReference>
<keyword evidence="2" id="KW-0732">Signal</keyword>
<evidence type="ECO:0000313" key="3">
    <source>
        <dbReference type="EMBL" id="EAL67687.1"/>
    </source>
</evidence>
<dbReference type="EMBL" id="AAFI02000031">
    <property type="protein sequence ID" value="EAL67687.1"/>
    <property type="molecule type" value="Genomic_DNA"/>
</dbReference>
<dbReference type="PANTHER" id="PTHR31318">
    <property type="entry name" value="EXPRESSED PROTEIN-RELATED"/>
    <property type="match status" value="1"/>
</dbReference>
<dbReference type="PANTHER" id="PTHR31318:SF1">
    <property type="entry name" value="POLYMORPHIC MEMBRANE PROTEIN REPEAT-CONTAINING PROTEIN-RELATED"/>
    <property type="match status" value="1"/>
</dbReference>
<sequence>MNKLINTLLISFLFINFCFCIKVKSNKDNIYDTNNSLLNLIVDSNKFNIYPVGGECGGNISFSCNNMADALNYANTLSGDVSQVGFLLVDGIYDFSNNSIQVFGKTIGIASFTQGSTNVIVKGGNKNNLPLINVDESINNVVVGSGNGITTGVSIYDITFQDCTSPIINVIVNLSVASIEFEGCNFSNFSTNIQNVSLINVWSNVTKTYPASISITNSYFTGSSGINNSFPVISISATTITLQGLTTSNISAQSFISSINSFITLSYSNFGSVATQYGVFKIQDTTFKSYGTGFSNCESSVSGSILTSLTTTDSNYFSFQNCQFNYCYSKNGGSIYASNIGQFQPTLSNINNCSFSGSYASNSGGVVYSINTPLNFSNSKFIQSNSAFNSGGLVYIVNSTLTIQTSTISSLNSSTQCDGYLVNTQGSNVFITNNTIGLMSGPPAISCSSSFVNISGISFMGTTSQISVTCNKCNIPNFCGNADGTSTGTTSFPTSSSQSSTTGGSATGGSTTGKQPFTVSSSSTTDGSTSDSSYLKSFNFISLFFIGIALSFIHY</sequence>
<dbReference type="HOGENOM" id="CLU_469661_0_0_1"/>
<evidence type="ECO:0000256" key="1">
    <source>
        <dbReference type="SAM" id="MobiDB-lite"/>
    </source>
</evidence>
<feature type="compositionally biased region" description="Low complexity" evidence="1">
    <location>
        <begin position="490"/>
        <end position="504"/>
    </location>
</feature>
<dbReference type="GeneID" id="8622070"/>
<dbReference type="OMA" id="NANIQVY"/>
<reference evidence="3 4" key="1">
    <citation type="journal article" date="2005" name="Nature">
        <title>The genome of the social amoeba Dictyostelium discoideum.</title>
        <authorList>
            <consortium name="The Dictyostelium discoideum Sequencing Consortium"/>
            <person name="Eichinger L."/>
            <person name="Pachebat J.A."/>
            <person name="Glockner G."/>
            <person name="Rajandream M.A."/>
            <person name="Sucgang R."/>
            <person name="Berriman M."/>
            <person name="Song J."/>
            <person name="Olsen R."/>
            <person name="Szafranski K."/>
            <person name="Xu Q."/>
            <person name="Tunggal B."/>
            <person name="Kummerfeld S."/>
            <person name="Madera M."/>
            <person name="Konfortov B.A."/>
            <person name="Rivero F."/>
            <person name="Bankier A.T."/>
            <person name="Lehmann R."/>
            <person name="Hamlin N."/>
            <person name="Davies R."/>
            <person name="Gaudet P."/>
            <person name="Fey P."/>
            <person name="Pilcher K."/>
            <person name="Chen G."/>
            <person name="Saunders D."/>
            <person name="Sodergren E."/>
            <person name="Davis P."/>
            <person name="Kerhornou A."/>
            <person name="Nie X."/>
            <person name="Hall N."/>
            <person name="Anjard C."/>
            <person name="Hemphill L."/>
            <person name="Bason N."/>
            <person name="Farbrother P."/>
            <person name="Desany B."/>
            <person name="Just E."/>
            <person name="Morio T."/>
            <person name="Rost R."/>
            <person name="Churcher C."/>
            <person name="Cooper J."/>
            <person name="Haydock S."/>
            <person name="van Driessche N."/>
            <person name="Cronin A."/>
            <person name="Goodhead I."/>
            <person name="Muzny D."/>
            <person name="Mourier T."/>
            <person name="Pain A."/>
            <person name="Lu M."/>
            <person name="Harper D."/>
            <person name="Lindsay R."/>
            <person name="Hauser H."/>
            <person name="James K."/>
            <person name="Quiles M."/>
            <person name="Madan Babu M."/>
            <person name="Saito T."/>
            <person name="Buchrieser C."/>
            <person name="Wardroper A."/>
            <person name="Felder M."/>
            <person name="Thangavelu M."/>
            <person name="Johnson D."/>
            <person name="Knights A."/>
            <person name="Loulseged H."/>
            <person name="Mungall K."/>
            <person name="Oliver K."/>
            <person name="Price C."/>
            <person name="Quail M.A."/>
            <person name="Urushihara H."/>
            <person name="Hernandez J."/>
            <person name="Rabbinowitsch E."/>
            <person name="Steffen D."/>
            <person name="Sanders M."/>
            <person name="Ma J."/>
            <person name="Kohara Y."/>
            <person name="Sharp S."/>
            <person name="Simmonds M."/>
            <person name="Spiegler S."/>
            <person name="Tivey A."/>
            <person name="Sugano S."/>
            <person name="White B."/>
            <person name="Walker D."/>
            <person name="Woodward J."/>
            <person name="Winckler T."/>
            <person name="Tanaka Y."/>
            <person name="Shaulsky G."/>
            <person name="Schleicher M."/>
            <person name="Weinstock G."/>
            <person name="Rosenthal A."/>
            <person name="Cox E.C."/>
            <person name="Chisholm R.L."/>
            <person name="Gibbs R."/>
            <person name="Loomis W.F."/>
            <person name="Platzer M."/>
            <person name="Kay R.R."/>
            <person name="Williams J."/>
            <person name="Dear P.H."/>
            <person name="Noegel A.A."/>
            <person name="Barrell B."/>
            <person name="Kuspa A."/>
        </authorList>
    </citation>
    <scope>NUCLEOTIDE SEQUENCE [LARGE SCALE GENOMIC DNA]</scope>
    <source>
        <strain evidence="3 4">AX4</strain>
    </source>
</reference>
<evidence type="ECO:0000256" key="2">
    <source>
        <dbReference type="SAM" id="SignalP"/>
    </source>
</evidence>
<accession>Q54WQ5</accession>
<proteinExistence type="predicted"/>
<name>Q54WQ5_DICDI</name>
<dbReference type="AlphaFoldDB" id="Q54WQ5"/>
<dbReference type="VEuPathDB" id="AmoebaDB:DDB_G0279497"/>
<protein>
    <submittedName>
        <fullName evidence="3">Uncharacterized protein</fullName>
    </submittedName>
</protein>
<dbReference type="dictyBase" id="DDB_G0279497"/>
<gene>
    <name evidence="3" type="ORF">DDB_G0279497</name>
</gene>
<comment type="caution">
    <text evidence="3">The sequence shown here is derived from an EMBL/GenBank/DDBJ whole genome shotgun (WGS) entry which is preliminary data.</text>
</comment>
<dbReference type="KEGG" id="ddi:DDB_G0279497"/>
<dbReference type="InParanoid" id="Q54WQ5"/>
<dbReference type="PaxDb" id="44689-DDB0304955"/>
<dbReference type="PhylomeDB" id="Q54WQ5"/>
<feature type="chain" id="PRO_5004250373" evidence="2">
    <location>
        <begin position="21"/>
        <end position="555"/>
    </location>
</feature>
<feature type="compositionally biased region" description="Low complexity" evidence="1">
    <location>
        <begin position="520"/>
        <end position="529"/>
    </location>
</feature>
<feature type="region of interest" description="Disordered" evidence="1">
    <location>
        <begin position="490"/>
        <end position="529"/>
    </location>
</feature>
<feature type="signal peptide" evidence="2">
    <location>
        <begin position="1"/>
        <end position="20"/>
    </location>
</feature>
<evidence type="ECO:0000313" key="4">
    <source>
        <dbReference type="Proteomes" id="UP000002195"/>
    </source>
</evidence>
<dbReference type="Proteomes" id="UP000002195">
    <property type="component" value="Unassembled WGS sequence"/>
</dbReference>
<organism evidence="3 4">
    <name type="scientific">Dictyostelium discoideum</name>
    <name type="common">Social amoeba</name>
    <dbReference type="NCBI Taxonomy" id="44689"/>
    <lineage>
        <taxon>Eukaryota</taxon>
        <taxon>Amoebozoa</taxon>
        <taxon>Evosea</taxon>
        <taxon>Eumycetozoa</taxon>
        <taxon>Dictyostelia</taxon>
        <taxon>Dictyosteliales</taxon>
        <taxon>Dictyosteliaceae</taxon>
        <taxon>Dictyostelium</taxon>
    </lineage>
</organism>